<keyword evidence="4" id="KW-0472">Membrane</keyword>
<keyword evidence="1" id="KW-0805">Transcription regulation</keyword>
<dbReference type="Proteomes" id="UP000655589">
    <property type="component" value="Unassembled WGS sequence"/>
</dbReference>
<keyword evidence="4" id="KW-1133">Transmembrane helix</keyword>
<evidence type="ECO:0000313" key="5">
    <source>
        <dbReference type="EMBL" id="GGM11225.1"/>
    </source>
</evidence>
<evidence type="ECO:0008006" key="7">
    <source>
        <dbReference type="Google" id="ProtNLM"/>
    </source>
</evidence>
<accession>A0A8H9GDN6</accession>
<dbReference type="EMBL" id="BMPT01000001">
    <property type="protein sequence ID" value="GGM11225.1"/>
    <property type="molecule type" value="Genomic_DNA"/>
</dbReference>
<dbReference type="Gene3D" id="1.10.10.10">
    <property type="entry name" value="Winged helix-like DNA-binding domain superfamily/Winged helix DNA-binding domain"/>
    <property type="match status" value="1"/>
</dbReference>
<gene>
    <name evidence="5" type="ORF">GCM10010102_03810</name>
</gene>
<name>A0A8H9GDN6_9MICO</name>
<feature type="compositionally biased region" description="Pro residues" evidence="3">
    <location>
        <begin position="424"/>
        <end position="449"/>
    </location>
</feature>
<reference evidence="5" key="2">
    <citation type="submission" date="2020-09" db="EMBL/GenBank/DDBJ databases">
        <authorList>
            <person name="Sun Q."/>
            <person name="Ohkuma M."/>
        </authorList>
    </citation>
    <scope>NUCLEOTIDE SEQUENCE</scope>
    <source>
        <strain evidence="5">JCM 3051</strain>
    </source>
</reference>
<organism evidence="5 6">
    <name type="scientific">Promicromonospora citrea</name>
    <dbReference type="NCBI Taxonomy" id="43677"/>
    <lineage>
        <taxon>Bacteria</taxon>
        <taxon>Bacillati</taxon>
        <taxon>Actinomycetota</taxon>
        <taxon>Actinomycetes</taxon>
        <taxon>Micrococcales</taxon>
        <taxon>Promicromonosporaceae</taxon>
        <taxon>Promicromonospora</taxon>
    </lineage>
</organism>
<feature type="region of interest" description="Disordered" evidence="3">
    <location>
        <begin position="250"/>
        <end position="273"/>
    </location>
</feature>
<feature type="compositionally biased region" description="Low complexity" evidence="3">
    <location>
        <begin position="404"/>
        <end position="421"/>
    </location>
</feature>
<keyword evidence="4" id="KW-0812">Transmembrane</keyword>
<evidence type="ECO:0000256" key="1">
    <source>
        <dbReference type="ARBA" id="ARBA00023015"/>
    </source>
</evidence>
<keyword evidence="2" id="KW-0804">Transcription</keyword>
<evidence type="ECO:0000256" key="4">
    <source>
        <dbReference type="SAM" id="Phobius"/>
    </source>
</evidence>
<feature type="compositionally biased region" description="Low complexity" evidence="3">
    <location>
        <begin position="367"/>
        <end position="377"/>
    </location>
</feature>
<dbReference type="AlphaFoldDB" id="A0A8H9GDN6"/>
<dbReference type="SUPFAM" id="SSF88659">
    <property type="entry name" value="Sigma3 and sigma4 domains of RNA polymerase sigma factors"/>
    <property type="match status" value="1"/>
</dbReference>
<keyword evidence="6" id="KW-1185">Reference proteome</keyword>
<comment type="caution">
    <text evidence="5">The sequence shown here is derived from an EMBL/GenBank/DDBJ whole genome shotgun (WGS) entry which is preliminary data.</text>
</comment>
<feature type="transmembrane region" description="Helical" evidence="4">
    <location>
        <begin position="275"/>
        <end position="296"/>
    </location>
</feature>
<evidence type="ECO:0000256" key="2">
    <source>
        <dbReference type="ARBA" id="ARBA00023163"/>
    </source>
</evidence>
<feature type="compositionally biased region" description="Gly residues" evidence="3">
    <location>
        <begin position="309"/>
        <end position="325"/>
    </location>
</feature>
<feature type="region of interest" description="Disordered" evidence="3">
    <location>
        <begin position="302"/>
        <end position="455"/>
    </location>
</feature>
<feature type="compositionally biased region" description="Pro residues" evidence="3">
    <location>
        <begin position="346"/>
        <end position="358"/>
    </location>
</feature>
<protein>
    <recommendedName>
        <fullName evidence="7">RNA polymerase sigma factor (Sigma-70 family)</fullName>
    </recommendedName>
</protein>
<dbReference type="InterPro" id="IPR036388">
    <property type="entry name" value="WH-like_DNA-bd_sf"/>
</dbReference>
<dbReference type="Gene3D" id="1.10.10.1320">
    <property type="entry name" value="Anti-sigma factor, zinc-finger domain"/>
    <property type="match status" value="1"/>
</dbReference>
<evidence type="ECO:0000256" key="3">
    <source>
        <dbReference type="SAM" id="MobiDB-lite"/>
    </source>
</evidence>
<sequence length="501" mass="51223">MRREGHARVTTTGDLRIDDWVVHRRNVVRSVAARVPGVDAEEAASRALEKMIRIVSTGGTIDDPAPYWRRAAVNEAISMTREAGRATTVEDDTLDGLAPPVEGAELDAERQADVSMLRTALADLAEDDRRLLLDRHVHDKAVTDIADGLGVRPHAVTMRLRRAEERLAGAFAAAHARAVNEPECRTTRAGMHDYLKGRMLPRRQRRLEVHMDSCADCTRAFMDVREVSWMLRELGQHVVAALVVTGSAGGTGGAGGATVGKKRRDPDKKPGPKELAAVAGVLLVLGLGGVAAAMVASQDRPPAEAGQAVDGGGAGAGGGAGGSGGAAAAPPTEEADSSDEPDTAPEVPPAGSPPPQAAPPSGGGAPTTGSAVPAPVDAEPEPATRPAPGPDGEDEAPEPGRPAPGGDADPGSDEPPVVAEPEVPEPPQTPEPPAPTPPSEPEEPAPPQTPGVGTALTGLLASLGLSGLPGIDLVGMTLDQLWALLFGTVTPPPTVQPPAGG</sequence>
<reference evidence="5" key="1">
    <citation type="journal article" date="2014" name="Int. J. Syst. Evol. Microbiol.">
        <title>Complete genome sequence of Corynebacterium casei LMG S-19264T (=DSM 44701T), isolated from a smear-ripened cheese.</title>
        <authorList>
            <consortium name="US DOE Joint Genome Institute (JGI-PGF)"/>
            <person name="Walter F."/>
            <person name="Albersmeier A."/>
            <person name="Kalinowski J."/>
            <person name="Ruckert C."/>
        </authorList>
    </citation>
    <scope>NUCLEOTIDE SEQUENCE</scope>
    <source>
        <strain evidence="5">JCM 3051</strain>
    </source>
</reference>
<dbReference type="InterPro" id="IPR013324">
    <property type="entry name" value="RNA_pol_sigma_r3/r4-like"/>
</dbReference>
<proteinExistence type="predicted"/>
<feature type="compositionally biased region" description="Acidic residues" evidence="3">
    <location>
        <begin position="333"/>
        <end position="343"/>
    </location>
</feature>
<evidence type="ECO:0000313" key="6">
    <source>
        <dbReference type="Proteomes" id="UP000655589"/>
    </source>
</evidence>
<dbReference type="InterPro" id="IPR041916">
    <property type="entry name" value="Anti_sigma_zinc_sf"/>
</dbReference>